<evidence type="ECO:0000313" key="1">
    <source>
        <dbReference type="EMBL" id="KKU36960.1"/>
    </source>
</evidence>
<proteinExistence type="predicted"/>
<name>A0A0G1SUQ5_9BACT</name>
<reference evidence="1 2" key="1">
    <citation type="journal article" date="2015" name="Nature">
        <title>rRNA introns, odd ribosomes, and small enigmatic genomes across a large radiation of phyla.</title>
        <authorList>
            <person name="Brown C.T."/>
            <person name="Hug L.A."/>
            <person name="Thomas B.C."/>
            <person name="Sharon I."/>
            <person name="Castelle C.J."/>
            <person name="Singh A."/>
            <person name="Wilkins M.J."/>
            <person name="Williams K.H."/>
            <person name="Banfield J.F."/>
        </authorList>
    </citation>
    <scope>NUCLEOTIDE SEQUENCE [LARGE SCALE GENOMIC DNA]</scope>
</reference>
<organism evidence="1 2">
    <name type="scientific">Candidatus Azambacteria bacterium GW2011_GWF2_46_32</name>
    <dbReference type="NCBI Taxonomy" id="1618628"/>
    <lineage>
        <taxon>Bacteria</taxon>
        <taxon>Candidatus Azamiibacteriota</taxon>
    </lineage>
</organism>
<comment type="caution">
    <text evidence="1">The sequence shown here is derived from an EMBL/GenBank/DDBJ whole genome shotgun (WGS) entry which is preliminary data.</text>
</comment>
<protein>
    <submittedName>
        <fullName evidence="1">Uncharacterized protein</fullName>
    </submittedName>
</protein>
<evidence type="ECO:0000313" key="2">
    <source>
        <dbReference type="Proteomes" id="UP000034856"/>
    </source>
</evidence>
<gene>
    <name evidence="1" type="ORF">UX51_C0037G0002</name>
</gene>
<dbReference type="EMBL" id="LCMM01000037">
    <property type="protein sequence ID" value="KKU36960.1"/>
    <property type="molecule type" value="Genomic_DNA"/>
</dbReference>
<dbReference type="AlphaFoldDB" id="A0A0G1SUQ5"/>
<accession>A0A0G1SUQ5</accession>
<dbReference type="Proteomes" id="UP000034856">
    <property type="component" value="Unassembled WGS sequence"/>
</dbReference>
<sequence length="113" mass="12239">MAGHGAVEKAAGAVHNKIIENTDAGVKGIFKYAPDGKIEKLIVSGGENASKASKLLQDNWREVLRGGKLTANLDRSVIESRAVTILQNQDILKTMEEAWKPIISDSQCKKPLN</sequence>